<keyword evidence="8" id="KW-0963">Cytoplasm</keyword>
<evidence type="ECO:0000256" key="6">
    <source>
        <dbReference type="ARBA" id="ARBA00022840"/>
    </source>
</evidence>
<feature type="binding site" evidence="8">
    <location>
        <begin position="32"/>
        <end position="39"/>
    </location>
    <ligand>
        <name>ATP</name>
        <dbReference type="ChEBI" id="CHEBI:30616"/>
    </ligand>
</feature>
<dbReference type="Gene3D" id="3.40.50.620">
    <property type="entry name" value="HUPs"/>
    <property type="match status" value="1"/>
</dbReference>
<dbReference type="UniPathway" id="UPA00028">
    <property type="reaction ID" value="UER00005"/>
</dbReference>
<dbReference type="Gene3D" id="3.30.1300.10">
    <property type="entry name" value="Pantoate-beta-alanine ligase, C-terminal domain"/>
    <property type="match status" value="1"/>
</dbReference>
<evidence type="ECO:0000256" key="3">
    <source>
        <dbReference type="ARBA" id="ARBA00022598"/>
    </source>
</evidence>
<dbReference type="GO" id="GO:0005524">
    <property type="term" value="F:ATP binding"/>
    <property type="evidence" value="ECO:0007669"/>
    <property type="project" value="UniProtKB-KW"/>
</dbReference>
<evidence type="ECO:0000256" key="4">
    <source>
        <dbReference type="ARBA" id="ARBA00022655"/>
    </source>
</evidence>
<evidence type="ECO:0000313" key="10">
    <source>
        <dbReference type="Proteomes" id="UP000324974"/>
    </source>
</evidence>
<comment type="catalytic activity">
    <reaction evidence="7 8">
        <text>(R)-pantoate + beta-alanine + ATP = (R)-pantothenate + AMP + diphosphate + H(+)</text>
        <dbReference type="Rhea" id="RHEA:10912"/>
        <dbReference type="ChEBI" id="CHEBI:15378"/>
        <dbReference type="ChEBI" id="CHEBI:15980"/>
        <dbReference type="ChEBI" id="CHEBI:29032"/>
        <dbReference type="ChEBI" id="CHEBI:30616"/>
        <dbReference type="ChEBI" id="CHEBI:33019"/>
        <dbReference type="ChEBI" id="CHEBI:57966"/>
        <dbReference type="ChEBI" id="CHEBI:456215"/>
        <dbReference type="EC" id="6.3.2.1"/>
    </reaction>
</comment>
<name>A0A5C1A3E1_9BACT</name>
<dbReference type="SUPFAM" id="SSF52374">
    <property type="entry name" value="Nucleotidylyl transferase"/>
    <property type="match status" value="1"/>
</dbReference>
<protein>
    <recommendedName>
        <fullName evidence="8">Pantothenate synthetase</fullName>
        <shortName evidence="8">PS</shortName>
        <ecNumber evidence="8">6.3.2.1</ecNumber>
    </recommendedName>
    <alternativeName>
        <fullName evidence="8">Pantoate--beta-alanine ligase</fullName>
    </alternativeName>
    <alternativeName>
        <fullName evidence="8">Pantoate-activating enzyme</fullName>
    </alternativeName>
</protein>
<gene>
    <name evidence="8" type="primary">panC</name>
    <name evidence="9" type="ORF">PX52LOC_00459</name>
</gene>
<dbReference type="GO" id="GO:0004592">
    <property type="term" value="F:pantoate-beta-alanine ligase activity"/>
    <property type="evidence" value="ECO:0007669"/>
    <property type="project" value="UniProtKB-UniRule"/>
</dbReference>
<evidence type="ECO:0000256" key="5">
    <source>
        <dbReference type="ARBA" id="ARBA00022741"/>
    </source>
</evidence>
<accession>A0A5C1A3E1</accession>
<dbReference type="InterPro" id="IPR042176">
    <property type="entry name" value="Pantoate_ligase_C"/>
</dbReference>
<feature type="binding site" evidence="8">
    <location>
        <begin position="148"/>
        <end position="151"/>
    </location>
    <ligand>
        <name>ATP</name>
        <dbReference type="ChEBI" id="CHEBI:30616"/>
    </ligand>
</feature>
<evidence type="ECO:0000256" key="7">
    <source>
        <dbReference type="ARBA" id="ARBA00048258"/>
    </source>
</evidence>
<dbReference type="NCBIfam" id="TIGR00018">
    <property type="entry name" value="panC"/>
    <property type="match status" value="1"/>
</dbReference>
<keyword evidence="4 8" id="KW-0566">Pantothenate biosynthesis</keyword>
<comment type="subunit">
    <text evidence="8">Homodimer.</text>
</comment>
<feature type="binding site" evidence="8">
    <location>
        <position position="177"/>
    </location>
    <ligand>
        <name>ATP</name>
        <dbReference type="ChEBI" id="CHEBI:30616"/>
    </ligand>
</feature>
<keyword evidence="5 8" id="KW-0547">Nucleotide-binding</keyword>
<proteinExistence type="inferred from homology"/>
<feature type="binding site" evidence="8">
    <location>
        <position position="63"/>
    </location>
    <ligand>
        <name>(R)-pantoate</name>
        <dbReference type="ChEBI" id="CHEBI:15980"/>
    </ligand>
</feature>
<dbReference type="PANTHER" id="PTHR21299:SF1">
    <property type="entry name" value="PANTOATE--BETA-ALANINE LIGASE"/>
    <property type="match status" value="1"/>
</dbReference>
<evidence type="ECO:0000256" key="8">
    <source>
        <dbReference type="HAMAP-Rule" id="MF_00158"/>
    </source>
</evidence>
<comment type="miscellaneous">
    <text evidence="8">The reaction proceeds by a bi uni uni bi ping pong mechanism.</text>
</comment>
<dbReference type="OrthoDB" id="9773087at2"/>
<comment type="similarity">
    <text evidence="2 8">Belongs to the pantothenate synthetase family.</text>
</comment>
<organism evidence="9 10">
    <name type="scientific">Limnoglobus roseus</name>
    <dbReference type="NCBI Taxonomy" id="2598579"/>
    <lineage>
        <taxon>Bacteria</taxon>
        <taxon>Pseudomonadati</taxon>
        <taxon>Planctomycetota</taxon>
        <taxon>Planctomycetia</taxon>
        <taxon>Gemmatales</taxon>
        <taxon>Gemmataceae</taxon>
        <taxon>Limnoglobus</taxon>
    </lineage>
</organism>
<keyword evidence="10" id="KW-1185">Reference proteome</keyword>
<comment type="subcellular location">
    <subcellularLocation>
        <location evidence="8">Cytoplasm</location>
    </subcellularLocation>
</comment>
<dbReference type="FunFam" id="3.40.50.620:FF:000013">
    <property type="entry name" value="Pantothenate synthetase"/>
    <property type="match status" value="1"/>
</dbReference>
<dbReference type="KEGG" id="lrs:PX52LOC_00459"/>
<evidence type="ECO:0000256" key="2">
    <source>
        <dbReference type="ARBA" id="ARBA00009256"/>
    </source>
</evidence>
<comment type="function">
    <text evidence="8">Catalyzes the condensation of pantoate with beta-alanine in an ATP-dependent reaction via a pantoyl-adenylate intermediate.</text>
</comment>
<dbReference type="CDD" id="cd00560">
    <property type="entry name" value="PanC"/>
    <property type="match status" value="1"/>
</dbReference>
<keyword evidence="3 8" id="KW-0436">Ligase</keyword>
<sequence length="282" mass="30387">MTPRVVTTIAEVRAAVAEHRRAGKTIGCVPTMGALHAGHIELVRIAKQSTAFVVTTIFVNPTQFGPKEDFSKYPRTLDADVNLLAAVDCDLVFSPSVDEMYPEAFTYVDIAKLGDHLCGPRRPGHFRGVCTVVLKLFNIVLPDVAVFGAKDAQQARIIVRMVRDLNVPVSVTIAPTVREADGLAMSSRNRYLSPDERAVAPQIYRALQAIAASGEPNVAKLEAELHAKLTAIPGARVDYASIVDDETLQPIATIARPALVAVAVFLGTTRLIDNVTLSPLRG</sequence>
<comment type="pathway">
    <text evidence="1 8">Cofactor biosynthesis; (R)-pantothenate biosynthesis; (R)-pantothenate from (R)-pantoate and beta-alanine: step 1/1.</text>
</comment>
<dbReference type="GO" id="GO:0005829">
    <property type="term" value="C:cytosol"/>
    <property type="evidence" value="ECO:0007669"/>
    <property type="project" value="TreeGrafter"/>
</dbReference>
<dbReference type="RefSeq" id="WP_149108559.1">
    <property type="nucleotide sequence ID" value="NZ_CP042425.1"/>
</dbReference>
<dbReference type="PANTHER" id="PTHR21299">
    <property type="entry name" value="CYTIDYLATE KINASE/PANTOATE-BETA-ALANINE LIGASE"/>
    <property type="match status" value="1"/>
</dbReference>
<feature type="active site" description="Proton donor" evidence="8">
    <location>
        <position position="39"/>
    </location>
</feature>
<dbReference type="Proteomes" id="UP000324974">
    <property type="component" value="Chromosome"/>
</dbReference>
<dbReference type="EC" id="6.3.2.1" evidence="8"/>
<keyword evidence="6 8" id="KW-0067">ATP-binding</keyword>
<evidence type="ECO:0000256" key="1">
    <source>
        <dbReference type="ARBA" id="ARBA00004990"/>
    </source>
</evidence>
<evidence type="ECO:0000313" key="9">
    <source>
        <dbReference type="EMBL" id="QEL13601.1"/>
    </source>
</evidence>
<dbReference type="EMBL" id="CP042425">
    <property type="protein sequence ID" value="QEL13601.1"/>
    <property type="molecule type" value="Genomic_DNA"/>
</dbReference>
<feature type="binding site" evidence="8">
    <location>
        <position position="154"/>
    </location>
    <ligand>
        <name>(R)-pantoate</name>
        <dbReference type="ChEBI" id="CHEBI:15980"/>
    </ligand>
</feature>
<dbReference type="InterPro" id="IPR003721">
    <property type="entry name" value="Pantoate_ligase"/>
</dbReference>
<reference evidence="10" key="1">
    <citation type="submission" date="2019-08" db="EMBL/GenBank/DDBJ databases">
        <title>Limnoglobus roseus gen. nov., sp. nov., a novel freshwater planctomycete with a giant genome from the family Gemmataceae.</title>
        <authorList>
            <person name="Kulichevskaya I.S."/>
            <person name="Naumoff D.G."/>
            <person name="Miroshnikov K."/>
            <person name="Ivanova A."/>
            <person name="Philippov D.A."/>
            <person name="Hakobyan A."/>
            <person name="Rijpstra I.C."/>
            <person name="Sinninghe Damste J.S."/>
            <person name="Liesack W."/>
            <person name="Dedysh S.N."/>
        </authorList>
    </citation>
    <scope>NUCLEOTIDE SEQUENCE [LARGE SCALE GENOMIC DNA]</scope>
    <source>
        <strain evidence="10">PX52</strain>
    </source>
</reference>
<feature type="binding site" evidence="8">
    <location>
        <position position="63"/>
    </location>
    <ligand>
        <name>beta-alanine</name>
        <dbReference type="ChEBI" id="CHEBI:57966"/>
    </ligand>
</feature>
<dbReference type="HAMAP" id="MF_00158">
    <property type="entry name" value="PanC"/>
    <property type="match status" value="1"/>
</dbReference>
<dbReference type="AlphaFoldDB" id="A0A5C1A3E1"/>
<feature type="binding site" evidence="8">
    <location>
        <begin position="185"/>
        <end position="188"/>
    </location>
    <ligand>
        <name>ATP</name>
        <dbReference type="ChEBI" id="CHEBI:30616"/>
    </ligand>
</feature>
<dbReference type="GO" id="GO:0015940">
    <property type="term" value="P:pantothenate biosynthetic process"/>
    <property type="evidence" value="ECO:0007669"/>
    <property type="project" value="UniProtKB-UniRule"/>
</dbReference>
<dbReference type="Pfam" id="PF02569">
    <property type="entry name" value="Pantoate_ligase"/>
    <property type="match status" value="1"/>
</dbReference>
<dbReference type="InterPro" id="IPR014729">
    <property type="entry name" value="Rossmann-like_a/b/a_fold"/>
</dbReference>